<comment type="caution">
    <text evidence="2">The sequence shown here is derived from an EMBL/GenBank/DDBJ whole genome shotgun (WGS) entry which is preliminary data.</text>
</comment>
<evidence type="ECO:0000313" key="2">
    <source>
        <dbReference type="EMBL" id="OGD65750.1"/>
    </source>
</evidence>
<dbReference type="EMBL" id="MEZY01000006">
    <property type="protein sequence ID" value="OGD65750.1"/>
    <property type="molecule type" value="Genomic_DNA"/>
</dbReference>
<sequence length="248" mass="28440">MSNKLVSLLTELEFNEKEANVFLSLAKIGQTSAGEIIKSTGYHRNVVYTALDKLITRKLAFKVIRKNITYYQISDPNRIKEEAKEKLKASEYITKTLSQYIDSALPEITIHEGVEAYKSFWFSAYRALPVGSIDYVAGSIGEKWLEFLGNDDVALQELRRERKIVWKMVIFDKNDFETTLLKSEPKLNQCRLIDKKDASKDGNFNVFNDDCVVLHSAAEPMIIGIKSKSLAKVFRNIFDLLWEQGKRL</sequence>
<name>A0A1F5EEM5_9BACT</name>
<protein>
    <recommendedName>
        <fullName evidence="1">Transcription regulator TrmB N-terminal domain-containing protein</fullName>
    </recommendedName>
</protein>
<dbReference type="Pfam" id="PF01978">
    <property type="entry name" value="TrmB"/>
    <property type="match status" value="1"/>
</dbReference>
<reference evidence="2 3" key="1">
    <citation type="journal article" date="2016" name="Nat. Commun.">
        <title>Thousands of microbial genomes shed light on interconnected biogeochemical processes in an aquifer system.</title>
        <authorList>
            <person name="Anantharaman K."/>
            <person name="Brown C.T."/>
            <person name="Hug L.A."/>
            <person name="Sharon I."/>
            <person name="Castelle C.J."/>
            <person name="Probst A.J."/>
            <person name="Thomas B.C."/>
            <person name="Singh A."/>
            <person name="Wilkins M.J."/>
            <person name="Karaoz U."/>
            <person name="Brodie E.L."/>
            <person name="Williams K.H."/>
            <person name="Hubbard S.S."/>
            <person name="Banfield J.F."/>
        </authorList>
    </citation>
    <scope>NUCLEOTIDE SEQUENCE [LARGE SCALE GENOMIC DNA]</scope>
</reference>
<dbReference type="InterPro" id="IPR036390">
    <property type="entry name" value="WH_DNA-bd_sf"/>
</dbReference>
<dbReference type="InterPro" id="IPR036388">
    <property type="entry name" value="WH-like_DNA-bd_sf"/>
</dbReference>
<proteinExistence type="predicted"/>
<dbReference type="AlphaFoldDB" id="A0A1F5EEM5"/>
<dbReference type="SUPFAM" id="SSF46785">
    <property type="entry name" value="Winged helix' DNA-binding domain"/>
    <property type="match status" value="1"/>
</dbReference>
<dbReference type="Gene3D" id="1.10.10.10">
    <property type="entry name" value="Winged helix-like DNA-binding domain superfamily/Winged helix DNA-binding domain"/>
    <property type="match status" value="1"/>
</dbReference>
<evidence type="ECO:0000259" key="1">
    <source>
        <dbReference type="Pfam" id="PF01978"/>
    </source>
</evidence>
<gene>
    <name evidence="2" type="ORF">A2215_04670</name>
</gene>
<organism evidence="2 3">
    <name type="scientific">Candidatus Berkelbacteria bacterium RIFOXYA2_FULL_43_10</name>
    <dbReference type="NCBI Taxonomy" id="1797472"/>
    <lineage>
        <taxon>Bacteria</taxon>
        <taxon>Candidatus Berkelbacteria</taxon>
    </lineage>
</organism>
<dbReference type="STRING" id="1797472.A2215_04670"/>
<evidence type="ECO:0000313" key="3">
    <source>
        <dbReference type="Proteomes" id="UP000178583"/>
    </source>
</evidence>
<feature type="domain" description="Transcription regulator TrmB N-terminal" evidence="1">
    <location>
        <begin position="9"/>
        <end position="76"/>
    </location>
</feature>
<accession>A0A1F5EEM5</accession>
<dbReference type="Proteomes" id="UP000178583">
    <property type="component" value="Unassembled WGS sequence"/>
</dbReference>
<dbReference type="InterPro" id="IPR002831">
    <property type="entry name" value="Tscrpt_reg_TrmB_N"/>
</dbReference>